<evidence type="ECO:0000256" key="1">
    <source>
        <dbReference type="ARBA" id="ARBA00002080"/>
    </source>
</evidence>
<evidence type="ECO:0000256" key="2">
    <source>
        <dbReference type="ARBA" id="ARBA00004141"/>
    </source>
</evidence>
<dbReference type="Gene3D" id="1.10.287.110">
    <property type="entry name" value="DnaJ domain"/>
    <property type="match status" value="1"/>
</dbReference>
<proteinExistence type="predicted"/>
<dbReference type="GO" id="GO:0016020">
    <property type="term" value="C:membrane"/>
    <property type="evidence" value="ECO:0007669"/>
    <property type="project" value="UniProtKB-SubCell"/>
</dbReference>
<dbReference type="Proteomes" id="UP000005408">
    <property type="component" value="Unassembled WGS sequence"/>
</dbReference>
<dbReference type="Pfam" id="PF05154">
    <property type="entry name" value="TM2"/>
    <property type="match status" value="1"/>
</dbReference>
<dbReference type="SMART" id="SM00271">
    <property type="entry name" value="DnaJ"/>
    <property type="match status" value="1"/>
</dbReference>
<keyword evidence="11" id="KW-1185">Reference proteome</keyword>
<protein>
    <recommendedName>
        <fullName evidence="3">DnaJ homolog subfamily C member 22</fullName>
    </recommendedName>
</protein>
<evidence type="ECO:0000256" key="8">
    <source>
        <dbReference type="SAM" id="Phobius"/>
    </source>
</evidence>
<dbReference type="PRINTS" id="PR00625">
    <property type="entry name" value="JDOMAIN"/>
</dbReference>
<dbReference type="InterPro" id="IPR036869">
    <property type="entry name" value="J_dom_sf"/>
</dbReference>
<comment type="subcellular location">
    <subcellularLocation>
        <location evidence="2">Membrane</location>
        <topology evidence="2">Multi-pass membrane protein</topology>
    </subcellularLocation>
</comment>
<sequence length="331" mass="38970">MAHILIAYVLWLVGGTWGLHHFYLGRDRQAFIWWATFGGCFGLGWFRDLWRIPEYIFAANRDKGYMREFEHKRIYYSTPPFNVVRFCGELILGWSFGVLVRLCVPEEHAYEGIGWLICVTVPPLATALGVHVVANEKPCRASFYWPLVGALCGIPWLIYDSGSIHYSSILAAIFVNWKGVQWNPEDGEEIPLREAIPNFFNSPAWAEMKESLKQLYKFYQVHGFERLWEEFVEKLDPAGEAHAYKVLNIKENATEKQIKTSYRKLVKEWHPDKHTDPTKKAEAQEKFMEIQRAYEILSKIQSKRMKMNTRDRRKEEDYDQKGRKKRMKDEF</sequence>
<dbReference type="AlphaFoldDB" id="A0A8W8KVD3"/>
<dbReference type="InterPro" id="IPR001623">
    <property type="entry name" value="DnaJ_domain"/>
</dbReference>
<keyword evidence="4 8" id="KW-0812">Transmembrane</keyword>
<dbReference type="CDD" id="cd06257">
    <property type="entry name" value="DnaJ"/>
    <property type="match status" value="1"/>
</dbReference>
<feature type="domain" description="J" evidence="9">
    <location>
        <begin position="242"/>
        <end position="322"/>
    </location>
</feature>
<feature type="region of interest" description="Disordered" evidence="7">
    <location>
        <begin position="303"/>
        <end position="331"/>
    </location>
</feature>
<organism evidence="10 11">
    <name type="scientific">Magallana gigas</name>
    <name type="common">Pacific oyster</name>
    <name type="synonym">Crassostrea gigas</name>
    <dbReference type="NCBI Taxonomy" id="29159"/>
    <lineage>
        <taxon>Eukaryota</taxon>
        <taxon>Metazoa</taxon>
        <taxon>Spiralia</taxon>
        <taxon>Lophotrochozoa</taxon>
        <taxon>Mollusca</taxon>
        <taxon>Bivalvia</taxon>
        <taxon>Autobranchia</taxon>
        <taxon>Pteriomorphia</taxon>
        <taxon>Ostreida</taxon>
        <taxon>Ostreoidea</taxon>
        <taxon>Ostreidae</taxon>
        <taxon>Magallana</taxon>
    </lineage>
</organism>
<accession>A0A8W8KVD3</accession>
<evidence type="ECO:0000313" key="11">
    <source>
        <dbReference type="Proteomes" id="UP000005408"/>
    </source>
</evidence>
<feature type="transmembrane region" description="Helical" evidence="8">
    <location>
        <begin position="30"/>
        <end position="46"/>
    </location>
</feature>
<feature type="compositionally biased region" description="Basic and acidic residues" evidence="7">
    <location>
        <begin position="308"/>
        <end position="331"/>
    </location>
</feature>
<evidence type="ECO:0000256" key="3">
    <source>
        <dbReference type="ARBA" id="ARBA00020945"/>
    </source>
</evidence>
<dbReference type="Pfam" id="PF00226">
    <property type="entry name" value="DnaJ"/>
    <property type="match status" value="1"/>
</dbReference>
<dbReference type="PANTHER" id="PTHR44733:SF1">
    <property type="entry name" value="DNAJ HOMOLOG SUBFAMILY C MEMBER 22"/>
    <property type="match status" value="1"/>
</dbReference>
<keyword evidence="5 8" id="KW-1133">Transmembrane helix</keyword>
<dbReference type="InterPro" id="IPR007829">
    <property type="entry name" value="TM2"/>
</dbReference>
<feature type="transmembrane region" description="Helical" evidence="8">
    <location>
        <begin position="141"/>
        <end position="159"/>
    </location>
</feature>
<name>A0A8W8KVD3_MAGGI</name>
<keyword evidence="6 8" id="KW-0472">Membrane</keyword>
<evidence type="ECO:0000313" key="10">
    <source>
        <dbReference type="EnsemblMetazoa" id="G25126.1:cds"/>
    </source>
</evidence>
<feature type="transmembrane region" description="Helical" evidence="8">
    <location>
        <begin position="5"/>
        <end position="24"/>
    </location>
</feature>
<dbReference type="PROSITE" id="PS50076">
    <property type="entry name" value="DNAJ_2"/>
    <property type="match status" value="1"/>
</dbReference>
<feature type="transmembrane region" description="Helical" evidence="8">
    <location>
        <begin position="112"/>
        <end position="134"/>
    </location>
</feature>
<reference evidence="10" key="1">
    <citation type="submission" date="2022-08" db="UniProtKB">
        <authorList>
            <consortium name="EnsemblMetazoa"/>
        </authorList>
    </citation>
    <scope>IDENTIFICATION</scope>
    <source>
        <strain evidence="10">05x7-T-G4-1.051#20</strain>
    </source>
</reference>
<evidence type="ECO:0000256" key="5">
    <source>
        <dbReference type="ARBA" id="ARBA00022989"/>
    </source>
</evidence>
<comment type="function">
    <text evidence="1">May function as a co-chaperone.</text>
</comment>
<evidence type="ECO:0000256" key="4">
    <source>
        <dbReference type="ARBA" id="ARBA00022692"/>
    </source>
</evidence>
<evidence type="ECO:0000259" key="9">
    <source>
        <dbReference type="PROSITE" id="PS50076"/>
    </source>
</evidence>
<dbReference type="SUPFAM" id="SSF46565">
    <property type="entry name" value="Chaperone J-domain"/>
    <property type="match status" value="1"/>
</dbReference>
<evidence type="ECO:0000256" key="7">
    <source>
        <dbReference type="SAM" id="MobiDB-lite"/>
    </source>
</evidence>
<dbReference type="PANTHER" id="PTHR44733">
    <property type="entry name" value="DNAJ HOMOLOG SUBFAMILY C MEMBER 22"/>
    <property type="match status" value="1"/>
</dbReference>
<dbReference type="EnsemblMetazoa" id="G25126.1">
    <property type="protein sequence ID" value="G25126.1:cds"/>
    <property type="gene ID" value="G25126"/>
</dbReference>
<evidence type="ECO:0000256" key="6">
    <source>
        <dbReference type="ARBA" id="ARBA00023136"/>
    </source>
</evidence>